<feature type="transmembrane region" description="Helical" evidence="9">
    <location>
        <begin position="51"/>
        <end position="84"/>
    </location>
</feature>
<evidence type="ECO:0000256" key="2">
    <source>
        <dbReference type="ARBA" id="ARBA00022448"/>
    </source>
</evidence>
<evidence type="ECO:0000313" key="10">
    <source>
        <dbReference type="EMBL" id="ASG23951.1"/>
    </source>
</evidence>
<organism evidence="10 11">
    <name type="scientific">Nitrospirillum viridazoti CBAmc</name>
    <dbReference type="NCBI Taxonomy" id="1441467"/>
    <lineage>
        <taxon>Bacteria</taxon>
        <taxon>Pseudomonadati</taxon>
        <taxon>Pseudomonadota</taxon>
        <taxon>Alphaproteobacteria</taxon>
        <taxon>Rhodospirillales</taxon>
        <taxon>Azospirillaceae</taxon>
        <taxon>Nitrospirillum</taxon>
        <taxon>Nitrospirillum viridazoti</taxon>
    </lineage>
</organism>
<dbReference type="CDD" id="cd06582">
    <property type="entry name" value="TM_PBP1_LivH_like"/>
    <property type="match status" value="1"/>
</dbReference>
<dbReference type="InterPro" id="IPR052157">
    <property type="entry name" value="BCAA_transport_permease"/>
</dbReference>
<dbReference type="NCBIfam" id="TIGR03409">
    <property type="entry name" value="urea_trans_UrtB"/>
    <property type="match status" value="1"/>
</dbReference>
<name>A0A248JZP2_9PROT</name>
<gene>
    <name evidence="10" type="primary">urtB</name>
    <name evidence="10" type="ORF">Y958_23655</name>
</gene>
<evidence type="ECO:0000313" key="11">
    <source>
        <dbReference type="Proteomes" id="UP000197153"/>
    </source>
</evidence>
<keyword evidence="11" id="KW-1185">Reference proteome</keyword>
<dbReference type="GO" id="GO:0022857">
    <property type="term" value="F:transmembrane transporter activity"/>
    <property type="evidence" value="ECO:0007669"/>
    <property type="project" value="InterPro"/>
</dbReference>
<comment type="subcellular location">
    <subcellularLocation>
        <location evidence="1">Cell membrane</location>
        <topology evidence="1">Multi-pass membrane protein</topology>
    </subcellularLocation>
</comment>
<protein>
    <submittedName>
        <fullName evidence="10">Urea ABC transporter permease subunit UrtB</fullName>
    </submittedName>
</protein>
<evidence type="ECO:0000256" key="9">
    <source>
        <dbReference type="SAM" id="Phobius"/>
    </source>
</evidence>
<dbReference type="PANTHER" id="PTHR11795">
    <property type="entry name" value="BRANCHED-CHAIN AMINO ACID TRANSPORT SYSTEM PERMEASE PROTEIN LIVH"/>
    <property type="match status" value="1"/>
</dbReference>
<keyword evidence="5" id="KW-0029">Amino-acid transport</keyword>
<feature type="transmembrane region" description="Helical" evidence="9">
    <location>
        <begin position="152"/>
        <end position="170"/>
    </location>
</feature>
<dbReference type="PANTHER" id="PTHR11795:SF447">
    <property type="entry name" value="ABC TRANSPORTER PERMEASE PROTEIN"/>
    <property type="match status" value="1"/>
</dbReference>
<proteinExistence type="inferred from homology"/>
<feature type="transmembrane region" description="Helical" evidence="9">
    <location>
        <begin position="266"/>
        <end position="287"/>
    </location>
</feature>
<evidence type="ECO:0000256" key="7">
    <source>
        <dbReference type="ARBA" id="ARBA00023136"/>
    </source>
</evidence>
<dbReference type="GO" id="GO:0006865">
    <property type="term" value="P:amino acid transport"/>
    <property type="evidence" value="ECO:0007669"/>
    <property type="project" value="UniProtKB-KW"/>
</dbReference>
<evidence type="ECO:0000256" key="4">
    <source>
        <dbReference type="ARBA" id="ARBA00022692"/>
    </source>
</evidence>
<dbReference type="Proteomes" id="UP000197153">
    <property type="component" value="Chromosome 3"/>
</dbReference>
<accession>A0A248JZP2</accession>
<feature type="transmembrane region" description="Helical" evidence="9">
    <location>
        <begin position="232"/>
        <end position="259"/>
    </location>
</feature>
<evidence type="ECO:0000256" key="1">
    <source>
        <dbReference type="ARBA" id="ARBA00004651"/>
    </source>
</evidence>
<dbReference type="AlphaFoldDB" id="A0A248JZP2"/>
<comment type="similarity">
    <text evidence="8">Belongs to the binding-protein-dependent transport system permease family. LivHM subfamily.</text>
</comment>
<sequence>MGEWPLIAGQVFNGFSVASLYVLAALGLALSFGLMRVINMAHGEMLMLGGYLAYLTLQVVPGPLGILAAMPVAFLGAAAVGAVLETTLIKRLSARPLDTLLATWGVSLILQQAARNIFGAIGVDVRAPQWLNHAYTVQSGLLEGLTIPATRLFILAVAFAVMGALSLLLARTRIGLLVRAVNQDRGMAAAAGINVRAVDLSVFCLGTGIAGLAGVVLALLGPVTPNVGQSYVVPAFLVVVLGGLGSLKGTAIASLIVGLFSALVQILVDVSLAQVLLLLFVIGFIQFRPQGVVAVRSRVLDA</sequence>
<dbReference type="GO" id="GO:0005886">
    <property type="term" value="C:plasma membrane"/>
    <property type="evidence" value="ECO:0007669"/>
    <property type="project" value="UniProtKB-SubCell"/>
</dbReference>
<dbReference type="InterPro" id="IPR017779">
    <property type="entry name" value="ABC_UrtB_bac"/>
</dbReference>
<evidence type="ECO:0000256" key="3">
    <source>
        <dbReference type="ARBA" id="ARBA00022475"/>
    </source>
</evidence>
<evidence type="ECO:0000256" key="8">
    <source>
        <dbReference type="ARBA" id="ARBA00037998"/>
    </source>
</evidence>
<dbReference type="KEGG" id="nao:Y958_23655"/>
<keyword evidence="3" id="KW-1003">Cell membrane</keyword>
<keyword evidence="2" id="KW-0813">Transport</keyword>
<dbReference type="RefSeq" id="WP_088874412.1">
    <property type="nucleotide sequence ID" value="NZ_CP022112.1"/>
</dbReference>
<feature type="transmembrane region" description="Helical" evidence="9">
    <location>
        <begin position="200"/>
        <end position="220"/>
    </location>
</feature>
<evidence type="ECO:0000256" key="5">
    <source>
        <dbReference type="ARBA" id="ARBA00022970"/>
    </source>
</evidence>
<feature type="transmembrane region" description="Helical" evidence="9">
    <location>
        <begin position="20"/>
        <end position="39"/>
    </location>
</feature>
<keyword evidence="7 9" id="KW-0472">Membrane</keyword>
<reference evidence="10 11" key="1">
    <citation type="submission" date="2017-06" db="EMBL/GenBank/DDBJ databases">
        <title>Complete genome sequence of Nitrospirillum amazonense strain CBAmC, an endophytic nitrogen-fixing and plant growth-promoting bacterium, isolated from sugarcane.</title>
        <authorList>
            <person name="Schwab S."/>
            <person name="dos Santos Teixeira K.R."/>
            <person name="Simoes Araujo J.L."/>
            <person name="Soares Vidal M."/>
            <person name="Borges de Freitas H.R."/>
            <person name="Rivello Crivelaro A.L."/>
            <person name="Bueno de Camargo Nunes A."/>
            <person name="dos Santos C.M."/>
            <person name="Palmeira da Silva Rosa D."/>
            <person name="da Silva Padilha D."/>
            <person name="da Silva E."/>
            <person name="Araujo Terra L."/>
            <person name="Soares Mendes V."/>
            <person name="Farinelli L."/>
            <person name="Magalhaes Cruz L."/>
            <person name="Baldani J.I."/>
        </authorList>
    </citation>
    <scope>NUCLEOTIDE SEQUENCE [LARGE SCALE GENOMIC DNA]</scope>
    <source>
        <strain evidence="10 11">CBAmC</strain>
    </source>
</reference>
<dbReference type="InterPro" id="IPR001851">
    <property type="entry name" value="ABC_transp_permease"/>
</dbReference>
<keyword evidence="4 9" id="KW-0812">Transmembrane</keyword>
<dbReference type="Pfam" id="PF02653">
    <property type="entry name" value="BPD_transp_2"/>
    <property type="match status" value="1"/>
</dbReference>
<keyword evidence="6 9" id="KW-1133">Transmembrane helix</keyword>
<dbReference type="EMBL" id="CP022112">
    <property type="protein sequence ID" value="ASG23951.1"/>
    <property type="molecule type" value="Genomic_DNA"/>
</dbReference>
<evidence type="ECO:0000256" key="6">
    <source>
        <dbReference type="ARBA" id="ARBA00022989"/>
    </source>
</evidence>